<name>A0A2Z3YMW4_9CORY</name>
<evidence type="ECO:0000256" key="1">
    <source>
        <dbReference type="SAM" id="MobiDB-lite"/>
    </source>
</evidence>
<keyword evidence="2" id="KW-0472">Membrane</keyword>
<proteinExistence type="predicted"/>
<dbReference type="STRING" id="1737425.GCA_900049755_01255"/>
<sequence length="144" mass="14545">MSPRTPSTTRPAAQETDLDALRARGGGDIPVTAAPPQKKTDPTLHYTLCAALTVAGAAVIVLGVLGVLGATGVTGHSGFPGSALLAEIHPWFLLISLFFLLPGVVGLYRGPGETSTHVIPRPKNRRPVDPNAGAGGAAGPAPTA</sequence>
<keyword evidence="2" id="KW-0812">Transmembrane</keyword>
<feature type="transmembrane region" description="Helical" evidence="2">
    <location>
        <begin position="46"/>
        <end position="68"/>
    </location>
</feature>
<organism evidence="3 4">
    <name type="scientific">Corynebacterium provencense</name>
    <dbReference type="NCBI Taxonomy" id="1737425"/>
    <lineage>
        <taxon>Bacteria</taxon>
        <taxon>Bacillati</taxon>
        <taxon>Actinomycetota</taxon>
        <taxon>Actinomycetes</taxon>
        <taxon>Mycobacteriales</taxon>
        <taxon>Corynebacteriaceae</taxon>
        <taxon>Corynebacterium</taxon>
    </lineage>
</organism>
<feature type="transmembrane region" description="Helical" evidence="2">
    <location>
        <begin position="88"/>
        <end position="108"/>
    </location>
</feature>
<accession>A0A2Z3YMW4</accession>
<dbReference type="EMBL" id="CP024988">
    <property type="protein sequence ID" value="AWT25009.1"/>
    <property type="molecule type" value="Genomic_DNA"/>
</dbReference>
<gene>
    <name evidence="3" type="ORF">Csp1_01810</name>
</gene>
<keyword evidence="4" id="KW-1185">Reference proteome</keyword>
<dbReference type="RefSeq" id="WP_174217086.1">
    <property type="nucleotide sequence ID" value="NZ_CP024988.1"/>
</dbReference>
<evidence type="ECO:0000313" key="4">
    <source>
        <dbReference type="Proteomes" id="UP000247696"/>
    </source>
</evidence>
<keyword evidence="2" id="KW-1133">Transmembrane helix</keyword>
<dbReference type="AlphaFoldDB" id="A0A2Z3YMW4"/>
<dbReference type="Proteomes" id="UP000247696">
    <property type="component" value="Chromosome"/>
</dbReference>
<evidence type="ECO:0000313" key="3">
    <source>
        <dbReference type="EMBL" id="AWT25009.1"/>
    </source>
</evidence>
<evidence type="ECO:0000256" key="2">
    <source>
        <dbReference type="SAM" id="Phobius"/>
    </source>
</evidence>
<protein>
    <submittedName>
        <fullName evidence="3">Uncharacterized protein</fullName>
    </submittedName>
</protein>
<reference evidence="4" key="1">
    <citation type="submission" date="2017-11" db="EMBL/GenBank/DDBJ databases">
        <title>Otitis media/interna in a cat caused by the recently described species Corynebacterium provencense.</title>
        <authorList>
            <person name="Kittl S."/>
            <person name="Brodard I."/>
            <person name="Rychener L."/>
            <person name="Jores J."/>
            <person name="Roosje P."/>
            <person name="Gobeli Brawand S."/>
        </authorList>
    </citation>
    <scope>NUCLEOTIDE SEQUENCE [LARGE SCALE GENOMIC DNA]</scope>
    <source>
        <strain evidence="4">17KM38</strain>
    </source>
</reference>
<feature type="region of interest" description="Disordered" evidence="1">
    <location>
        <begin position="114"/>
        <end position="144"/>
    </location>
</feature>
<dbReference type="KEGG" id="cpre:Csp1_01810"/>